<comment type="caution">
    <text evidence="4">The sequence shown here is derived from an EMBL/GenBank/DDBJ whole genome shotgun (WGS) entry which is preliminary data.</text>
</comment>
<dbReference type="InterPro" id="IPR029036">
    <property type="entry name" value="P5CR_dimer"/>
</dbReference>
<dbReference type="Pfam" id="PF03807">
    <property type="entry name" value="F420_oxidored"/>
    <property type="match status" value="1"/>
</dbReference>
<evidence type="ECO:0000259" key="3">
    <source>
        <dbReference type="Pfam" id="PF14748"/>
    </source>
</evidence>
<keyword evidence="5" id="KW-1185">Reference proteome</keyword>
<name>A0ABU8H8X5_9BACI</name>
<dbReference type="Pfam" id="PF14748">
    <property type="entry name" value="P5CR_dimer"/>
    <property type="match status" value="1"/>
</dbReference>
<dbReference type="PANTHER" id="PTHR11645:SF51">
    <property type="entry name" value="COME OPERON PROTEIN 4"/>
    <property type="match status" value="1"/>
</dbReference>
<dbReference type="PIRSF" id="PIRSF000193">
    <property type="entry name" value="Pyrrol-5-carb_rd"/>
    <property type="match status" value="1"/>
</dbReference>
<organism evidence="4 5">
    <name type="scientific">Bacillus spongiae</name>
    <dbReference type="NCBI Taxonomy" id="2683610"/>
    <lineage>
        <taxon>Bacteria</taxon>
        <taxon>Bacillati</taxon>
        <taxon>Bacillota</taxon>
        <taxon>Bacilli</taxon>
        <taxon>Bacillales</taxon>
        <taxon>Bacillaceae</taxon>
        <taxon>Bacillus</taxon>
    </lineage>
</organism>
<dbReference type="Gene3D" id="3.40.50.720">
    <property type="entry name" value="NAD(P)-binding Rossmann-like Domain"/>
    <property type="match status" value="1"/>
</dbReference>
<dbReference type="EMBL" id="JBBAXC010000001">
    <property type="protein sequence ID" value="MEI5905770.1"/>
    <property type="molecule type" value="Genomic_DNA"/>
</dbReference>
<evidence type="ECO:0000313" key="4">
    <source>
        <dbReference type="EMBL" id="MEI5905770.1"/>
    </source>
</evidence>
<dbReference type="SUPFAM" id="SSF48179">
    <property type="entry name" value="6-phosphogluconate dehydrogenase C-terminal domain-like"/>
    <property type="match status" value="1"/>
</dbReference>
<evidence type="ECO:0000256" key="1">
    <source>
        <dbReference type="ARBA" id="ARBA00005525"/>
    </source>
</evidence>
<protein>
    <submittedName>
        <fullName evidence="4">Late competence protein ComER</fullName>
    </submittedName>
</protein>
<dbReference type="Gene3D" id="1.10.3730.10">
    <property type="entry name" value="ProC C-terminal domain-like"/>
    <property type="match status" value="1"/>
</dbReference>
<dbReference type="InterPro" id="IPR000304">
    <property type="entry name" value="Pyrroline-COOH_reductase"/>
</dbReference>
<dbReference type="InterPro" id="IPR028939">
    <property type="entry name" value="P5C_Rdtase_cat_N"/>
</dbReference>
<dbReference type="RefSeq" id="WP_336585178.1">
    <property type="nucleotide sequence ID" value="NZ_JBBAXC010000001.1"/>
</dbReference>
<feature type="domain" description="Pyrroline-5-carboxylate reductase catalytic N-terminal" evidence="2">
    <location>
        <begin position="2"/>
        <end position="97"/>
    </location>
</feature>
<accession>A0ABU8H8X5</accession>
<dbReference type="InterPro" id="IPR053790">
    <property type="entry name" value="P5CR-like_CS"/>
</dbReference>
<dbReference type="InterPro" id="IPR008927">
    <property type="entry name" value="6-PGluconate_DH-like_C_sf"/>
</dbReference>
<dbReference type="SUPFAM" id="SSF51735">
    <property type="entry name" value="NAD(P)-binding Rossmann-fold domains"/>
    <property type="match status" value="1"/>
</dbReference>
<gene>
    <name evidence="4" type="primary">comER</name>
    <name evidence="4" type="ORF">WAK64_01655</name>
</gene>
<proteinExistence type="inferred from homology"/>
<comment type="similarity">
    <text evidence="1">Belongs to the pyrroline-5-carboxylate reductase family.</text>
</comment>
<feature type="domain" description="Pyrroline-5-carboxylate reductase dimerisation" evidence="3">
    <location>
        <begin position="159"/>
        <end position="262"/>
    </location>
</feature>
<evidence type="ECO:0000313" key="5">
    <source>
        <dbReference type="Proteomes" id="UP001312865"/>
    </source>
</evidence>
<sequence>MKIGIIGTGNMGKIMIEALVESEAISPSQLYITNRSIHKAKNIQKDIPLITVCKSISDTIQMADLLFLCVKPVDMFPILFKHRHLFSNNKCLVSITSPVSVKQLESIVDCSCARMIPSITNRVLAGVSLLSFGENCSTNWKLTLTSLADNISIPVEIEEEITRVASDIVSCGPAFFSYITQRFIDGAVEETKISQQQATLLASQMLVGLGDLLKKNVYTLPSLQEKVCVKGGVTGEGITVLEREIGDMFNQLFQATHKKFKEDVQETNKQFNA</sequence>
<reference evidence="4 5" key="1">
    <citation type="journal article" date="2018" name="J. Microbiol.">
        <title>Bacillus spongiae sp. nov., isolated from sponge of Jeju Island.</title>
        <authorList>
            <person name="Lee G.E."/>
            <person name="Im W.T."/>
            <person name="Park J.S."/>
        </authorList>
    </citation>
    <scope>NUCLEOTIDE SEQUENCE [LARGE SCALE GENOMIC DNA]</scope>
    <source>
        <strain evidence="4 5">135PIL107-10</strain>
    </source>
</reference>
<evidence type="ECO:0000259" key="2">
    <source>
        <dbReference type="Pfam" id="PF03807"/>
    </source>
</evidence>
<dbReference type="InterPro" id="IPR036291">
    <property type="entry name" value="NAD(P)-bd_dom_sf"/>
</dbReference>
<dbReference type="PANTHER" id="PTHR11645">
    <property type="entry name" value="PYRROLINE-5-CARBOXYLATE REDUCTASE"/>
    <property type="match status" value="1"/>
</dbReference>
<dbReference type="NCBIfam" id="NF005814">
    <property type="entry name" value="PRK07680.1"/>
    <property type="match status" value="1"/>
</dbReference>
<dbReference type="PROSITE" id="PS00521">
    <property type="entry name" value="P5CR"/>
    <property type="match status" value="1"/>
</dbReference>
<dbReference type="Proteomes" id="UP001312865">
    <property type="component" value="Unassembled WGS sequence"/>
</dbReference>